<dbReference type="EMBL" id="FWPT01000003">
    <property type="protein sequence ID" value="SMA44118.1"/>
    <property type="molecule type" value="Genomic_DNA"/>
</dbReference>
<dbReference type="PANTHER" id="PTHR32063">
    <property type="match status" value="1"/>
</dbReference>
<feature type="transmembrane region" description="Helical" evidence="1">
    <location>
        <begin position="356"/>
        <end position="389"/>
    </location>
</feature>
<dbReference type="Gene3D" id="1.20.1640.10">
    <property type="entry name" value="Multidrug efflux transporter AcrB transmembrane domain"/>
    <property type="match status" value="2"/>
</dbReference>
<dbReference type="SUPFAM" id="SSF82714">
    <property type="entry name" value="Multidrug efflux transporter AcrB TolC docking domain, DN and DC subdomains"/>
    <property type="match status" value="2"/>
</dbReference>
<feature type="transmembrane region" description="Helical" evidence="1">
    <location>
        <begin position="934"/>
        <end position="959"/>
    </location>
</feature>
<feature type="transmembrane region" description="Helical" evidence="1">
    <location>
        <begin position="547"/>
        <end position="564"/>
    </location>
</feature>
<accession>A0A1X7AKN8</accession>
<dbReference type="PRINTS" id="PR00702">
    <property type="entry name" value="ACRIFLAVINRP"/>
</dbReference>
<feature type="transmembrane region" description="Helical" evidence="1">
    <location>
        <begin position="20"/>
        <end position="44"/>
    </location>
</feature>
<dbReference type="SUPFAM" id="SSF82693">
    <property type="entry name" value="Multidrug efflux transporter AcrB pore domain, PN1, PN2, PC1 and PC2 subdomains"/>
    <property type="match status" value="2"/>
</dbReference>
<feature type="transmembrane region" description="Helical" evidence="1">
    <location>
        <begin position="401"/>
        <end position="425"/>
    </location>
</feature>
<dbReference type="OrthoDB" id="5287122at2"/>
<dbReference type="Gene3D" id="3.30.2090.10">
    <property type="entry name" value="Multidrug efflux transporter AcrB TolC docking domain, DN and DC subdomains"/>
    <property type="match status" value="2"/>
</dbReference>
<keyword evidence="1" id="KW-0472">Membrane</keyword>
<dbReference type="GO" id="GO:0005886">
    <property type="term" value="C:plasma membrane"/>
    <property type="evidence" value="ECO:0007669"/>
    <property type="project" value="TreeGrafter"/>
</dbReference>
<feature type="transmembrane region" description="Helical" evidence="1">
    <location>
        <begin position="908"/>
        <end position="928"/>
    </location>
</feature>
<organism evidence="2 3">
    <name type="scientific">Parendozoicomonas haliclonae</name>
    <dbReference type="NCBI Taxonomy" id="1960125"/>
    <lineage>
        <taxon>Bacteria</taxon>
        <taxon>Pseudomonadati</taxon>
        <taxon>Pseudomonadota</taxon>
        <taxon>Gammaproteobacteria</taxon>
        <taxon>Oceanospirillales</taxon>
        <taxon>Endozoicomonadaceae</taxon>
        <taxon>Parendozoicomonas</taxon>
    </lineage>
</organism>
<dbReference type="RefSeq" id="WP_087108856.1">
    <property type="nucleotide sequence ID" value="NZ_CBCSCN010000008.1"/>
</dbReference>
<keyword evidence="1" id="KW-1133">Transmembrane helix</keyword>
<dbReference type="Gene3D" id="3.30.70.1440">
    <property type="entry name" value="Multidrug efflux transporter AcrB pore domain"/>
    <property type="match status" value="1"/>
</dbReference>
<feature type="transmembrane region" description="Helical" evidence="1">
    <location>
        <begin position="882"/>
        <end position="901"/>
    </location>
</feature>
<evidence type="ECO:0000256" key="1">
    <source>
        <dbReference type="SAM" id="Phobius"/>
    </source>
</evidence>
<dbReference type="GO" id="GO:0042910">
    <property type="term" value="F:xenobiotic transmembrane transporter activity"/>
    <property type="evidence" value="ECO:0007669"/>
    <property type="project" value="TreeGrafter"/>
</dbReference>
<sequence length="1058" mass="116090">MSHSQPESGSSPSPTKQTGMIAWFANNSVAANLLMILILCAGIFSAFTIKKRMFPDFAVNSVVVSVPYPGASPGDVEQSVLIKIEESLRDITGIEQVVSRAWEGYGQVTVEMESGNDIDTLYDDVKTNVEGITNLPDKAEDPKISRPKNYQQVLFISLFGDIDNLSLQRQAQQLQTELLTLPEVLKTELIGENDFEISILVSEFALREYGLTFDEVATALRRSSVDIAAGSLKTSDGDISVTTRGQAYSGIDFANFVIRTHADGSRLLLSDIATIKDGFEESNHLIRFNGKPSVAVKIVSETAGNDLETSAAVRKYLETYKDTLPQGVEAKAWADVSYYLQGRVDMMMENMFYGALLVFILLTLFLRIRVAMWVMVGIPVCFLGALAVMPNDFMPVSINMLSLFAFIMVLGIVVDDAIIIGESVYTQISRHGHTTENVVAGVKRVVVPATFGVLTTMAAFMPLLLVDGRVEPFFNAISLVVIFCLIFSLVESKLILPAHLAHMKTLPQDDASKNWLHRIQDKVSAGLEWFVLEVYKPLIHVGLRNRYITLSAFLGIMVLLFGILKSPLINFSFFPDVPSDYTEVEIVMEAGSSIQARDDALTRLEQSLMRVDARHRAESPDNGGVYESTMLWSRGDTEGAVMVELRKDAIDAPTAVELTKLWRDETGIIPGVKEISFSAAENTGGSKPVFFRLYSDNSEQLQMAAADLEKHLNNYGGLFDIESSADDPTEELVIDILPTAQALGLNLAQLGSQIRQGLHGEEVQRIQRGQEEVKVMLRYPEDERDDLTDLQRVRIRTADGHEVPFSQVATVEEKLGTSYIRRKDGKRSLSVSADMDTKTMEASAVIKDVRKEFGPILSARYPAVSFDIGGASKAEQDSIGQLMSLAALALLLIYGLIAIPLKSYLQPLVIMGIIPFGLVGAVIGHLLLGLQMNMMSIFGLIALAGVLVNDSLILMDFINQGRKQGMSSIEACALAGQERFRAIILTSLTTFLGVVPIAMETSLQAAFVIPMAVSLGFGILFATFITLILTPTLYLVGQDIKAGFRWIWTGSTRKAVSV</sequence>
<evidence type="ECO:0000313" key="2">
    <source>
        <dbReference type="EMBL" id="SMA44118.1"/>
    </source>
</evidence>
<name>A0A1X7AKN8_9GAMM</name>
<dbReference type="Pfam" id="PF00873">
    <property type="entry name" value="ACR_tran"/>
    <property type="match status" value="1"/>
</dbReference>
<feature type="transmembrane region" description="Helical" evidence="1">
    <location>
        <begin position="980"/>
        <end position="999"/>
    </location>
</feature>
<dbReference type="PANTHER" id="PTHR32063:SF33">
    <property type="entry name" value="RND SUPERFAMILY EFFLUX PUMP PERMEASE COMPONENT"/>
    <property type="match status" value="1"/>
</dbReference>
<dbReference type="Gene3D" id="3.30.70.1430">
    <property type="entry name" value="Multidrug efflux transporter AcrB pore domain"/>
    <property type="match status" value="2"/>
</dbReference>
<dbReference type="InterPro" id="IPR001036">
    <property type="entry name" value="Acrflvin-R"/>
</dbReference>
<keyword evidence="1" id="KW-0812">Transmembrane</keyword>
<keyword evidence="3" id="KW-1185">Reference proteome</keyword>
<protein>
    <submittedName>
        <fullName evidence="2">Swarming motility protein SwrC</fullName>
    </submittedName>
</protein>
<dbReference type="InterPro" id="IPR027463">
    <property type="entry name" value="AcrB_DN_DC_subdom"/>
</dbReference>
<proteinExistence type="predicted"/>
<feature type="transmembrane region" description="Helical" evidence="1">
    <location>
        <begin position="472"/>
        <end position="490"/>
    </location>
</feature>
<feature type="transmembrane region" description="Helical" evidence="1">
    <location>
        <begin position="1005"/>
        <end position="1036"/>
    </location>
</feature>
<dbReference type="AlphaFoldDB" id="A0A1X7AKN8"/>
<dbReference type="SUPFAM" id="SSF82866">
    <property type="entry name" value="Multidrug efflux transporter AcrB transmembrane domain"/>
    <property type="match status" value="2"/>
</dbReference>
<feature type="transmembrane region" description="Helical" evidence="1">
    <location>
        <begin position="445"/>
        <end position="466"/>
    </location>
</feature>
<evidence type="ECO:0000313" key="3">
    <source>
        <dbReference type="Proteomes" id="UP000196573"/>
    </source>
</evidence>
<dbReference type="Gene3D" id="3.30.70.1320">
    <property type="entry name" value="Multidrug efflux transporter AcrB pore domain like"/>
    <property type="match status" value="1"/>
</dbReference>
<dbReference type="Proteomes" id="UP000196573">
    <property type="component" value="Unassembled WGS sequence"/>
</dbReference>
<reference evidence="2 3" key="1">
    <citation type="submission" date="2017-03" db="EMBL/GenBank/DDBJ databases">
        <authorList>
            <person name="Afonso C.L."/>
            <person name="Miller P.J."/>
            <person name="Scott M.A."/>
            <person name="Spackman E."/>
            <person name="Goraichik I."/>
            <person name="Dimitrov K.M."/>
            <person name="Suarez D.L."/>
            <person name="Swayne D.E."/>
        </authorList>
    </citation>
    <scope>NUCLEOTIDE SEQUENCE [LARGE SCALE GENOMIC DNA]</scope>
    <source>
        <strain evidence="2">SB41UT1</strain>
    </source>
</reference>
<gene>
    <name evidence="2" type="primary">swrC</name>
    <name evidence="2" type="ORF">EHSB41UT_01736</name>
</gene>